<keyword evidence="1" id="KW-0460">Magnesium</keyword>
<proteinExistence type="inferred from homology"/>
<dbReference type="PANTHER" id="PTHR10192:SF28">
    <property type="entry name" value="MOLYBDOPTERIN MOLYBDENUMTRANSFERASE"/>
    <property type="match status" value="1"/>
</dbReference>
<dbReference type="InterPro" id="IPR001453">
    <property type="entry name" value="MoaB/Mog_dom"/>
</dbReference>
<accession>A0ABZ3J109</accession>
<dbReference type="Pfam" id="PF00994">
    <property type="entry name" value="MoCF_biosynth"/>
    <property type="match status" value="1"/>
</dbReference>
<evidence type="ECO:0000313" key="4">
    <source>
        <dbReference type="Proteomes" id="UP000216052"/>
    </source>
</evidence>
<keyword evidence="1" id="KW-0479">Metal-binding</keyword>
<name>A0ABZ3J109_SPOA4</name>
<dbReference type="InterPro" id="IPR036425">
    <property type="entry name" value="MoaB/Mog-like_dom_sf"/>
</dbReference>
<comment type="similarity">
    <text evidence="1">Belongs to the MoeA family.</text>
</comment>
<dbReference type="InterPro" id="IPR038987">
    <property type="entry name" value="MoeA-like"/>
</dbReference>
<dbReference type="EMBL" id="CP155571">
    <property type="protein sequence ID" value="XFO71880.1"/>
    <property type="molecule type" value="Genomic_DNA"/>
</dbReference>
<keyword evidence="1" id="KW-0808">Transferase</keyword>
<dbReference type="PANTHER" id="PTHR10192">
    <property type="entry name" value="MOLYBDOPTERIN BIOSYNTHESIS PROTEIN"/>
    <property type="match status" value="1"/>
</dbReference>
<protein>
    <recommendedName>
        <fullName evidence="1">Molybdopterin molybdenumtransferase</fullName>
        <ecNumber evidence="1">2.10.1.1</ecNumber>
    </recommendedName>
</protein>
<keyword evidence="1" id="KW-0501">Molybdenum cofactor biosynthesis</keyword>
<dbReference type="CDD" id="cd03522">
    <property type="entry name" value="MoeA_like"/>
    <property type="match status" value="1"/>
</dbReference>
<dbReference type="Gene3D" id="3.40.980.10">
    <property type="entry name" value="MoaB/Mog-like domain"/>
    <property type="match status" value="1"/>
</dbReference>
<dbReference type="SMART" id="SM00852">
    <property type="entry name" value="MoCF_biosynth"/>
    <property type="match status" value="1"/>
</dbReference>
<organism evidence="3 4">
    <name type="scientific">Sporomusa acidovorans (strain ATCC 49682 / DSM 3132 / Mol)</name>
    <dbReference type="NCBI Taxonomy" id="1123286"/>
    <lineage>
        <taxon>Bacteria</taxon>
        <taxon>Bacillati</taxon>
        <taxon>Bacillota</taxon>
        <taxon>Negativicutes</taxon>
        <taxon>Selenomonadales</taxon>
        <taxon>Sporomusaceae</taxon>
        <taxon>Sporomusa</taxon>
    </lineage>
</organism>
<dbReference type="RefSeq" id="WP_245692807.1">
    <property type="nucleotide sequence ID" value="NZ_CP155571.1"/>
</dbReference>
<dbReference type="Proteomes" id="UP000216052">
    <property type="component" value="Chromosome"/>
</dbReference>
<keyword evidence="4" id="KW-1185">Reference proteome</keyword>
<evidence type="ECO:0000256" key="1">
    <source>
        <dbReference type="RuleBase" id="RU365090"/>
    </source>
</evidence>
<gene>
    <name evidence="3" type="ORF">SPACI_019230</name>
</gene>
<sequence>MALKKVRIQDAVGMVLGHDMTKIVPGEYKGPAFKKGHIIQKEDIPHLLNIGKEHIYLFELGEGQLHENEAAERLAAAVGGTNTFFKEPSEGKVQIVAKQAGLLKVNREAVTKINSVNYIVLSTLHSNLLVKKDEPLAGVKAIPLIVDRQLVEAAEKIAGEYQDIVAVKPLQSLKTGIITTGNEVFYGRIQDRFGPVLQEKIATYQAVFSGITFQPDNAEKISQAIMDYVHDGVEIIIVTGGMSVDPDDVTPDAIRATGAEVITYGTPVLPGAMFMLAYLDKIAILGLPACGMFSKITVLDLVFPRILAGERLTKQDFAEMGYGGLCKGCEECVYPHCPFGK</sequence>
<feature type="domain" description="MoaB/Mog" evidence="2">
    <location>
        <begin position="176"/>
        <end position="308"/>
    </location>
</feature>
<dbReference type="SUPFAM" id="SSF53218">
    <property type="entry name" value="Molybdenum cofactor biosynthesis proteins"/>
    <property type="match status" value="1"/>
</dbReference>
<evidence type="ECO:0000259" key="2">
    <source>
        <dbReference type="SMART" id="SM00852"/>
    </source>
</evidence>
<keyword evidence="1" id="KW-0500">Molybdenum</keyword>
<reference evidence="3" key="1">
    <citation type="submission" date="2024-05" db="EMBL/GenBank/DDBJ databases">
        <title>Isolation and characterization of Sporomusa carbonis sp. nov., a carboxydotrophic hydrogenogen in the genus of Sporomusa isolated from a charcoal burning pile.</title>
        <authorList>
            <person name="Boeer T."/>
            <person name="Rosenbaum F."/>
            <person name="Eysell L."/>
            <person name="Mueller V."/>
            <person name="Daniel R."/>
            <person name="Poehlein A."/>
        </authorList>
    </citation>
    <scope>NUCLEOTIDE SEQUENCE [LARGE SCALE GENOMIC DNA]</scope>
    <source>
        <strain evidence="3">DSM 3132</strain>
    </source>
</reference>
<comment type="function">
    <text evidence="1">Catalyzes the insertion of molybdate into adenylated molybdopterin with the concomitant release of AMP.</text>
</comment>
<comment type="cofactor">
    <cofactor evidence="1">
        <name>Mg(2+)</name>
        <dbReference type="ChEBI" id="CHEBI:18420"/>
    </cofactor>
</comment>
<evidence type="ECO:0000313" key="3">
    <source>
        <dbReference type="EMBL" id="XFO71880.1"/>
    </source>
</evidence>
<comment type="catalytic activity">
    <reaction evidence="1">
        <text>adenylyl-molybdopterin + molybdate = Mo-molybdopterin + AMP + H(+)</text>
        <dbReference type="Rhea" id="RHEA:35047"/>
        <dbReference type="ChEBI" id="CHEBI:15378"/>
        <dbReference type="ChEBI" id="CHEBI:36264"/>
        <dbReference type="ChEBI" id="CHEBI:62727"/>
        <dbReference type="ChEBI" id="CHEBI:71302"/>
        <dbReference type="ChEBI" id="CHEBI:456215"/>
    </reaction>
</comment>
<comment type="pathway">
    <text evidence="1">Cofactor biosynthesis; molybdopterin biosynthesis.</text>
</comment>
<dbReference type="EC" id="2.10.1.1" evidence="1"/>